<proteinExistence type="predicted"/>
<dbReference type="EMBL" id="AZTB01000007">
    <property type="protein sequence ID" value="KGG81092.1"/>
    <property type="molecule type" value="Genomic_DNA"/>
</dbReference>
<dbReference type="PANTHER" id="PTHR36180">
    <property type="entry name" value="DNA-BINDING PROTEIN-RELATED-RELATED"/>
    <property type="match status" value="1"/>
</dbReference>
<dbReference type="AlphaFoldDB" id="A0A096BJS4"/>
<dbReference type="Pfam" id="PF03374">
    <property type="entry name" value="ANT"/>
    <property type="match status" value="1"/>
</dbReference>
<dbReference type="PROSITE" id="PS51750">
    <property type="entry name" value="BRO_N"/>
    <property type="match status" value="1"/>
</dbReference>
<accession>A0A096BJS4</accession>
<dbReference type="PANTHER" id="PTHR36180:SF2">
    <property type="entry name" value="BRO FAMILY PROTEIN"/>
    <property type="match status" value="1"/>
</dbReference>
<dbReference type="SMART" id="SM01040">
    <property type="entry name" value="Bro-N"/>
    <property type="match status" value="1"/>
</dbReference>
<dbReference type="Proteomes" id="UP000029622">
    <property type="component" value="Unassembled WGS sequence"/>
</dbReference>
<dbReference type="Pfam" id="PF02498">
    <property type="entry name" value="Bro-N"/>
    <property type="match status" value="1"/>
</dbReference>
<feature type="domain" description="Bro-N" evidence="1">
    <location>
        <begin position="1"/>
        <end position="106"/>
    </location>
</feature>
<dbReference type="InterPro" id="IPR005039">
    <property type="entry name" value="Ant_C"/>
</dbReference>
<protein>
    <submittedName>
        <fullName evidence="2">Antirepressor</fullName>
    </submittedName>
</protein>
<name>A0A096BJS4_9FIRM</name>
<dbReference type="RefSeq" id="WP_035162158.1">
    <property type="nucleotide sequence ID" value="NZ_AZTB01000007.1"/>
</dbReference>
<sequence>MNELQVFTNEQFGKVRTLMINKEPYFVGNDIAKILDYKEPHKAIVRHVDEEDRMKHPIPTNGGIQETWIINESGLYSLILSSKLPTAKKFKRWVTSEVLPSIRKHGMYATEELLNNPDLAIRVFQELKKEREEKAKLQKQIQEDKPYTNFGKAISNSEDGILIGEYAKLLKNDGIIIGQNRLFKWLRDNGYLIKSGRRKNEPVQRYLEMGLFEVKEVVVHTSTGDKIRTTTLITGKGQMYFIEKLRKEFGMGVEAC</sequence>
<evidence type="ECO:0000313" key="3">
    <source>
        <dbReference type="Proteomes" id="UP000029622"/>
    </source>
</evidence>
<evidence type="ECO:0000259" key="1">
    <source>
        <dbReference type="PROSITE" id="PS51750"/>
    </source>
</evidence>
<reference evidence="2 3" key="1">
    <citation type="submission" date="2013-12" db="EMBL/GenBank/DDBJ databases">
        <title>Draft genome sequence of Caloranaerobacter sp. H53214.</title>
        <authorList>
            <person name="Jiang L.J."/>
            <person name="Shao Z.Z."/>
            <person name="Long M.N."/>
        </authorList>
    </citation>
    <scope>NUCLEOTIDE SEQUENCE [LARGE SCALE GENOMIC DNA]</scope>
    <source>
        <strain evidence="2 3">H53214</strain>
    </source>
</reference>
<organism evidence="2 3">
    <name type="scientific">Caloranaerobacter azorensis H53214</name>
    <dbReference type="NCBI Taxonomy" id="1156417"/>
    <lineage>
        <taxon>Bacteria</taxon>
        <taxon>Bacillati</taxon>
        <taxon>Bacillota</taxon>
        <taxon>Tissierellia</taxon>
        <taxon>Tissierellales</taxon>
        <taxon>Thermohalobacteraceae</taxon>
        <taxon>Caloranaerobacter</taxon>
    </lineage>
</organism>
<dbReference type="InterPro" id="IPR003497">
    <property type="entry name" value="BRO_N_domain"/>
</dbReference>
<comment type="caution">
    <text evidence="2">The sequence shown here is derived from an EMBL/GenBank/DDBJ whole genome shotgun (WGS) entry which is preliminary data.</text>
</comment>
<evidence type="ECO:0000313" key="2">
    <source>
        <dbReference type="EMBL" id="KGG81092.1"/>
    </source>
</evidence>
<gene>
    <name evidence="2" type="ORF">Y919_02760</name>
</gene>
<dbReference type="STRING" id="1156417.Y919_02760"/>
<dbReference type="GO" id="GO:0003677">
    <property type="term" value="F:DNA binding"/>
    <property type="evidence" value="ECO:0007669"/>
    <property type="project" value="InterPro"/>
</dbReference>